<gene>
    <name evidence="1" type="ORF">LWC34_42395</name>
</gene>
<evidence type="ECO:0000313" key="2">
    <source>
        <dbReference type="Proteomes" id="UP001521150"/>
    </source>
</evidence>
<dbReference type="Proteomes" id="UP001521150">
    <property type="component" value="Unassembled WGS sequence"/>
</dbReference>
<proteinExistence type="predicted"/>
<organism evidence="1 2">
    <name type="scientific">Kibdelosporangium philippinense</name>
    <dbReference type="NCBI Taxonomy" id="211113"/>
    <lineage>
        <taxon>Bacteria</taxon>
        <taxon>Bacillati</taxon>
        <taxon>Actinomycetota</taxon>
        <taxon>Actinomycetes</taxon>
        <taxon>Pseudonocardiales</taxon>
        <taxon>Pseudonocardiaceae</taxon>
        <taxon>Kibdelosporangium</taxon>
    </lineage>
</organism>
<keyword evidence="2" id="KW-1185">Reference proteome</keyword>
<sequence length="106" mass="11602">MRLGNTYCEQCGDGYLVVDKKDFPDKRGTVYLTYNSATEMHCVVTVRAAADEPTFMEAFIRKVGEDKWANDPGAYTDVAGPVYLAAADSCIDWGGTIGTAIEVKKH</sequence>
<name>A0ABS8ZNT7_9PSEU</name>
<accession>A0ABS8ZNT7</accession>
<reference evidence="1 2" key="1">
    <citation type="submission" date="2021-12" db="EMBL/GenBank/DDBJ databases">
        <title>Genome sequence of Kibdelosporangium philippinense ATCC 49844.</title>
        <authorList>
            <person name="Fedorov E.A."/>
            <person name="Omeragic M."/>
            <person name="Shalygina K.F."/>
            <person name="Maclea K.S."/>
        </authorList>
    </citation>
    <scope>NUCLEOTIDE SEQUENCE [LARGE SCALE GENOMIC DNA]</scope>
    <source>
        <strain evidence="1 2">ATCC 49844</strain>
    </source>
</reference>
<comment type="caution">
    <text evidence="1">The sequence shown here is derived from an EMBL/GenBank/DDBJ whole genome shotgun (WGS) entry which is preliminary data.</text>
</comment>
<protein>
    <submittedName>
        <fullName evidence="1">Uncharacterized protein</fullName>
    </submittedName>
</protein>
<evidence type="ECO:0000313" key="1">
    <source>
        <dbReference type="EMBL" id="MCE7009421.1"/>
    </source>
</evidence>
<dbReference type="RefSeq" id="WP_233730833.1">
    <property type="nucleotide sequence ID" value="NZ_JAJVCN010000003.1"/>
</dbReference>
<dbReference type="EMBL" id="JAJVCN010000003">
    <property type="protein sequence ID" value="MCE7009421.1"/>
    <property type="molecule type" value="Genomic_DNA"/>
</dbReference>